<feature type="chain" id="PRO_5013236374" description="DUF3456 domain-containing protein" evidence="2">
    <location>
        <begin position="27"/>
        <end position="227"/>
    </location>
</feature>
<evidence type="ECO:0000313" key="4">
    <source>
        <dbReference type="EMBL" id="GAX79129.1"/>
    </source>
</evidence>
<keyword evidence="5" id="KW-1185">Reference proteome</keyword>
<protein>
    <recommendedName>
        <fullName evidence="3">DUF3456 domain-containing protein</fullName>
    </recommendedName>
</protein>
<evidence type="ECO:0000259" key="3">
    <source>
        <dbReference type="Pfam" id="PF11938"/>
    </source>
</evidence>
<dbReference type="STRING" id="1157962.A0A250X877"/>
<dbReference type="EMBL" id="BEGY01000039">
    <property type="protein sequence ID" value="GAX79129.1"/>
    <property type="molecule type" value="Genomic_DNA"/>
</dbReference>
<evidence type="ECO:0000256" key="2">
    <source>
        <dbReference type="SAM" id="SignalP"/>
    </source>
</evidence>
<feature type="region of interest" description="Disordered" evidence="1">
    <location>
        <begin position="206"/>
        <end position="227"/>
    </location>
</feature>
<dbReference type="InterPro" id="IPR021852">
    <property type="entry name" value="DUF3456"/>
</dbReference>
<evidence type="ECO:0000313" key="5">
    <source>
        <dbReference type="Proteomes" id="UP000232323"/>
    </source>
</evidence>
<comment type="caution">
    <text evidence="4">The sequence shown here is derived from an EMBL/GenBank/DDBJ whole genome shotgun (WGS) entry which is preliminary data.</text>
</comment>
<name>A0A250X877_9CHLO</name>
<accession>A0A250X877</accession>
<dbReference type="Proteomes" id="UP000232323">
    <property type="component" value="Unassembled WGS sequence"/>
</dbReference>
<keyword evidence="2" id="KW-0732">Signal</keyword>
<feature type="domain" description="DUF3456" evidence="3">
    <location>
        <begin position="35"/>
        <end position="190"/>
    </location>
</feature>
<organism evidence="4 5">
    <name type="scientific">Chlamydomonas eustigma</name>
    <dbReference type="NCBI Taxonomy" id="1157962"/>
    <lineage>
        <taxon>Eukaryota</taxon>
        <taxon>Viridiplantae</taxon>
        <taxon>Chlorophyta</taxon>
        <taxon>core chlorophytes</taxon>
        <taxon>Chlorophyceae</taxon>
        <taxon>CS clade</taxon>
        <taxon>Chlamydomonadales</taxon>
        <taxon>Chlamydomonadaceae</taxon>
        <taxon>Chlamydomonas</taxon>
    </lineage>
</organism>
<feature type="signal peptide" evidence="2">
    <location>
        <begin position="1"/>
        <end position="26"/>
    </location>
</feature>
<gene>
    <name evidence="4" type="ORF">CEUSTIGMA_g6569.t1</name>
</gene>
<sequence>MIAYLRNVLLLSILFFLILDLRGVTAGLPKLESPCSACKSISKELRIRIQNEKPRNHLDMRHRLDSSGQRYGKVIDYKSSELRAVELLDGLCGSGGVGQYALVQFNVSESGKTTSQWKKIQGQEMDALVNGTRYNPAEVEKAKQKLLQNYCGAVLEESEESLEQAIMSGKFDDNLDEIEEFLCHVSTKACPDGTVPEIFLDEQTSLSNEVPVSGEPGATSQHEHDEL</sequence>
<evidence type="ECO:0000256" key="1">
    <source>
        <dbReference type="SAM" id="MobiDB-lite"/>
    </source>
</evidence>
<dbReference type="Pfam" id="PF11938">
    <property type="entry name" value="DUF3456"/>
    <property type="match status" value="1"/>
</dbReference>
<reference evidence="4 5" key="1">
    <citation type="submission" date="2017-08" db="EMBL/GenBank/DDBJ databases">
        <title>Acidophilic green algal genome provides insights into adaptation to an acidic environment.</title>
        <authorList>
            <person name="Hirooka S."/>
            <person name="Hirose Y."/>
            <person name="Kanesaki Y."/>
            <person name="Higuchi S."/>
            <person name="Fujiwara T."/>
            <person name="Onuma R."/>
            <person name="Era A."/>
            <person name="Ohbayashi R."/>
            <person name="Uzuka A."/>
            <person name="Nozaki H."/>
            <person name="Yoshikawa H."/>
            <person name="Miyagishima S.Y."/>
        </authorList>
    </citation>
    <scope>NUCLEOTIDE SEQUENCE [LARGE SCALE GENOMIC DNA]</scope>
    <source>
        <strain evidence="4 5">NIES-2499</strain>
    </source>
</reference>
<proteinExistence type="predicted"/>
<dbReference type="AlphaFoldDB" id="A0A250X877"/>
<dbReference type="OrthoDB" id="192915at2759"/>